<sequence length="233" mass="26810">MNEAGVFEEKRPFRDVKTYVVRASRMTSAQKRNYAELAPKWCVPYGESLIDYAFLFGNDNPVTIEIGFGMGSATAEIAFNNPDKNYIGIEVHKPGIGKLLGEIRSRSLENLRIIEGDASAVLSNMIADASVSAFHVFFPDPWPKERHHKRRLVQRPRTDLFASKLEEGGYFYMVTDWSEYADFALSELAATEGFVNAYEGFAEKKAWRPETKFEMRGRREAREIRELYFIKRR</sequence>
<dbReference type="PANTHER" id="PTHR23417">
    <property type="entry name" value="3-DEOXY-D-MANNO-OCTULOSONIC-ACID TRANSFERASE/TRNA GUANINE-N 7 - -METHYLTRANSFERASE"/>
    <property type="match status" value="1"/>
</dbReference>
<feature type="binding site" evidence="7">
    <location>
        <position position="65"/>
    </location>
    <ligand>
        <name>S-adenosyl-L-methionine</name>
        <dbReference type="ChEBI" id="CHEBI:59789"/>
    </ligand>
</feature>
<keyword evidence="11" id="KW-1185">Reference proteome</keyword>
<reference evidence="10 11" key="1">
    <citation type="submission" date="2013-08" db="EMBL/GenBank/DDBJ databases">
        <authorList>
            <person name="Durkin A.S."/>
            <person name="Haft D.R."/>
            <person name="McCorrison J."/>
            <person name="Torralba M."/>
            <person name="Gillis M."/>
            <person name="Haft D.H."/>
            <person name="Methe B."/>
            <person name="Sutton G."/>
            <person name="Nelson K.E."/>
        </authorList>
    </citation>
    <scope>NUCLEOTIDE SEQUENCE [LARGE SCALE GENOMIC DNA]</scope>
    <source>
        <strain evidence="9 11">ATCC 35536</strain>
        <strain evidence="8 10">VPI DR56BR1116</strain>
    </source>
</reference>
<dbReference type="Pfam" id="PF02390">
    <property type="entry name" value="Methyltransf_4"/>
    <property type="match status" value="1"/>
</dbReference>
<feature type="binding site" evidence="7">
    <location>
        <position position="176"/>
    </location>
    <ligand>
        <name>substrate</name>
    </ligand>
</feature>
<evidence type="ECO:0000256" key="7">
    <source>
        <dbReference type="HAMAP-Rule" id="MF_01057"/>
    </source>
</evidence>
<evidence type="ECO:0000256" key="6">
    <source>
        <dbReference type="ARBA" id="ARBA00022694"/>
    </source>
</evidence>
<comment type="function">
    <text evidence="2 7">Catalyzes the formation of N(7)-methylguanine at position 46 (m7G46) in tRNA.</text>
</comment>
<dbReference type="EMBL" id="AUZJ01000066">
    <property type="protein sequence ID" value="ERF59530.1"/>
    <property type="molecule type" value="Genomic_DNA"/>
</dbReference>
<dbReference type="EC" id="2.1.1.33" evidence="7"/>
<evidence type="ECO:0000313" key="9">
    <source>
        <dbReference type="EMBL" id="ERJ98494.1"/>
    </source>
</evidence>
<dbReference type="InterPro" id="IPR029063">
    <property type="entry name" value="SAM-dependent_MTases_sf"/>
</dbReference>
<dbReference type="eggNOG" id="COG0220">
    <property type="taxonomic scope" value="Bacteria"/>
</dbReference>
<dbReference type="PATRIC" id="fig|1125725.3.peg.2475"/>
<dbReference type="InterPro" id="IPR003358">
    <property type="entry name" value="tRNA_(Gua-N-7)_MeTrfase_Trmb"/>
</dbReference>
<dbReference type="Proteomes" id="UP000016646">
    <property type="component" value="Unassembled WGS sequence"/>
</dbReference>
<feature type="binding site" evidence="7">
    <location>
        <begin position="211"/>
        <end position="214"/>
    </location>
    <ligand>
        <name>substrate</name>
    </ligand>
</feature>
<feature type="binding site" evidence="7">
    <location>
        <position position="144"/>
    </location>
    <ligand>
        <name>substrate</name>
    </ligand>
</feature>
<name>U2M9V7_TRESO</name>
<dbReference type="SUPFAM" id="SSF53335">
    <property type="entry name" value="S-adenosyl-L-methionine-dependent methyltransferases"/>
    <property type="match status" value="1"/>
</dbReference>
<keyword evidence="3 7" id="KW-0489">Methyltransferase</keyword>
<dbReference type="NCBIfam" id="TIGR00091">
    <property type="entry name" value="tRNA (guanosine(46)-N7)-methyltransferase TrmB"/>
    <property type="match status" value="1"/>
</dbReference>
<evidence type="ECO:0000313" key="11">
    <source>
        <dbReference type="Proteomes" id="UP000016646"/>
    </source>
</evidence>
<protein>
    <recommendedName>
        <fullName evidence="7">tRNA (guanine-N(7)-)-methyltransferase</fullName>
        <ecNumber evidence="7">2.1.1.33</ecNumber>
    </recommendedName>
    <alternativeName>
        <fullName evidence="7">tRNA (guanine(46)-N(7))-methyltransferase</fullName>
    </alternativeName>
    <alternativeName>
        <fullName evidence="7">tRNA(m7G46)-methyltransferase</fullName>
    </alternativeName>
</protein>
<dbReference type="PROSITE" id="PS51625">
    <property type="entry name" value="SAM_MT_TRMB"/>
    <property type="match status" value="1"/>
</dbReference>
<comment type="catalytic activity">
    <reaction evidence="1 7">
        <text>guanosine(46) in tRNA + S-adenosyl-L-methionine = N(7)-methylguanosine(46) in tRNA + S-adenosyl-L-homocysteine</text>
        <dbReference type="Rhea" id="RHEA:42708"/>
        <dbReference type="Rhea" id="RHEA-COMP:10188"/>
        <dbReference type="Rhea" id="RHEA-COMP:10189"/>
        <dbReference type="ChEBI" id="CHEBI:57856"/>
        <dbReference type="ChEBI" id="CHEBI:59789"/>
        <dbReference type="ChEBI" id="CHEBI:74269"/>
        <dbReference type="ChEBI" id="CHEBI:74480"/>
        <dbReference type="EC" id="2.1.1.33"/>
    </reaction>
</comment>
<organism evidence="8 10">
    <name type="scientific">Treponema socranskii subsp. socranskii VPI DR56BR1116 = ATCC 35536</name>
    <dbReference type="NCBI Taxonomy" id="1125725"/>
    <lineage>
        <taxon>Bacteria</taxon>
        <taxon>Pseudomonadati</taxon>
        <taxon>Spirochaetota</taxon>
        <taxon>Spirochaetia</taxon>
        <taxon>Spirochaetales</taxon>
        <taxon>Treponemataceae</taxon>
        <taxon>Treponema</taxon>
    </lineage>
</organism>
<dbReference type="HAMAP" id="MF_01057">
    <property type="entry name" value="tRNA_methyltr_TrmB"/>
    <property type="match status" value="1"/>
</dbReference>
<dbReference type="CDD" id="cd02440">
    <property type="entry name" value="AdoMet_MTases"/>
    <property type="match status" value="1"/>
</dbReference>
<dbReference type="Gene3D" id="3.40.50.150">
    <property type="entry name" value="Vaccinia Virus protein VP39"/>
    <property type="match status" value="1"/>
</dbReference>
<evidence type="ECO:0000313" key="8">
    <source>
        <dbReference type="EMBL" id="ERF59530.1"/>
    </source>
</evidence>
<keyword evidence="6 7" id="KW-0819">tRNA processing</keyword>
<dbReference type="InterPro" id="IPR055361">
    <property type="entry name" value="tRNA_methyltr_TrmB_bact"/>
</dbReference>
<dbReference type="STRING" id="1125725.HMPREF1325_1721"/>
<dbReference type="OrthoDB" id="9802090at2"/>
<evidence type="ECO:0000256" key="1">
    <source>
        <dbReference type="ARBA" id="ARBA00000142"/>
    </source>
</evidence>
<evidence type="ECO:0000256" key="5">
    <source>
        <dbReference type="ARBA" id="ARBA00022691"/>
    </source>
</evidence>
<dbReference type="UniPathway" id="UPA00989"/>
<feature type="binding site" evidence="7">
    <location>
        <position position="140"/>
    </location>
    <ligand>
        <name>S-adenosyl-L-methionine</name>
        <dbReference type="ChEBI" id="CHEBI:59789"/>
    </ligand>
</feature>
<dbReference type="EMBL" id="AVQI01000080">
    <property type="protein sequence ID" value="ERJ98494.1"/>
    <property type="molecule type" value="Genomic_DNA"/>
</dbReference>
<comment type="pathway">
    <text evidence="7">tRNA modification; N(7)-methylguanine-tRNA biosynthesis.</text>
</comment>
<gene>
    <name evidence="7 8" type="primary">trmB</name>
    <name evidence="9" type="ORF">HMPREF0860_0312</name>
    <name evidence="8" type="ORF">HMPREF1325_1721</name>
</gene>
<evidence type="ECO:0000256" key="4">
    <source>
        <dbReference type="ARBA" id="ARBA00022679"/>
    </source>
</evidence>
<dbReference type="GO" id="GO:0043527">
    <property type="term" value="C:tRNA methyltransferase complex"/>
    <property type="evidence" value="ECO:0007669"/>
    <property type="project" value="TreeGrafter"/>
</dbReference>
<keyword evidence="4 7" id="KW-0808">Transferase</keyword>
<comment type="similarity">
    <text evidence="7">Belongs to the class I-like SAM-binding methyltransferase superfamily. TrmB family.</text>
</comment>
<feature type="binding site" evidence="7">
    <location>
        <position position="117"/>
    </location>
    <ligand>
        <name>S-adenosyl-L-methionine</name>
        <dbReference type="ChEBI" id="CHEBI:59789"/>
    </ligand>
</feature>
<keyword evidence="5 7" id="KW-0949">S-adenosyl-L-methionine</keyword>
<accession>U2M9V7</accession>
<evidence type="ECO:0000256" key="3">
    <source>
        <dbReference type="ARBA" id="ARBA00022603"/>
    </source>
</evidence>
<dbReference type="AlphaFoldDB" id="U2M9V7"/>
<dbReference type="Proteomes" id="UP000016412">
    <property type="component" value="Unassembled WGS sequence"/>
</dbReference>
<dbReference type="GO" id="GO:0008176">
    <property type="term" value="F:tRNA (guanine(46)-N7)-methyltransferase activity"/>
    <property type="evidence" value="ECO:0007669"/>
    <property type="project" value="UniProtKB-UniRule"/>
</dbReference>
<evidence type="ECO:0000313" key="10">
    <source>
        <dbReference type="Proteomes" id="UP000016412"/>
    </source>
</evidence>
<comment type="caution">
    <text evidence="7">Lacks conserved residue(s) required for the propagation of feature annotation.</text>
</comment>
<dbReference type="PANTHER" id="PTHR23417:SF14">
    <property type="entry name" value="PENTACOTRIPEPTIDE-REPEAT REGION OF PRORP DOMAIN-CONTAINING PROTEIN"/>
    <property type="match status" value="1"/>
</dbReference>
<evidence type="ECO:0000256" key="2">
    <source>
        <dbReference type="ARBA" id="ARBA00003015"/>
    </source>
</evidence>
<feature type="binding site" evidence="7">
    <location>
        <position position="90"/>
    </location>
    <ligand>
        <name>S-adenosyl-L-methionine</name>
        <dbReference type="ChEBI" id="CHEBI:59789"/>
    </ligand>
</feature>
<comment type="caution">
    <text evidence="8">The sequence shown here is derived from an EMBL/GenBank/DDBJ whole genome shotgun (WGS) entry which is preliminary data.</text>
</comment>
<proteinExistence type="inferred from homology"/>